<gene>
    <name evidence="2" type="ORF">CMASS_00210</name>
</gene>
<evidence type="ECO:0000313" key="2">
    <source>
        <dbReference type="EMBL" id="WCZ31514.1"/>
    </source>
</evidence>
<evidence type="ECO:0000259" key="1">
    <source>
        <dbReference type="Pfam" id="PF08975"/>
    </source>
</evidence>
<dbReference type="Pfam" id="PF08975">
    <property type="entry name" value="2H-phosphodiest"/>
    <property type="match status" value="1"/>
</dbReference>
<reference evidence="2 3" key="1">
    <citation type="submission" date="2020-10" db="EMBL/GenBank/DDBJ databases">
        <title>Complete genome sequence of Corynebacterium massiliense DSM 45435, type strain of Corynebacterium massiliense.</title>
        <authorList>
            <person name="Busche T."/>
            <person name="Kalinowski J."/>
            <person name="Ruckert C."/>
        </authorList>
    </citation>
    <scope>NUCLEOTIDE SEQUENCE [LARGE SCALE GENOMIC DNA]</scope>
    <source>
        <strain evidence="2 3">DSM 45435</strain>
    </source>
</reference>
<dbReference type="Proteomes" id="UP001220064">
    <property type="component" value="Chromosome"/>
</dbReference>
<dbReference type="SUPFAM" id="SSF55144">
    <property type="entry name" value="LigT-like"/>
    <property type="match status" value="1"/>
</dbReference>
<proteinExistence type="predicted"/>
<dbReference type="EMBL" id="CP063189">
    <property type="protein sequence ID" value="WCZ31514.1"/>
    <property type="molecule type" value="Genomic_DNA"/>
</dbReference>
<dbReference type="RefSeq" id="WP_022863132.1">
    <property type="nucleotide sequence ID" value="NZ_ATVG01000007.1"/>
</dbReference>
<accession>A0ABY7U698</accession>
<dbReference type="InterPro" id="IPR009097">
    <property type="entry name" value="Cyclic_Pdiesterase"/>
</dbReference>
<evidence type="ECO:0000313" key="3">
    <source>
        <dbReference type="Proteomes" id="UP001220064"/>
    </source>
</evidence>
<protein>
    <recommendedName>
        <fullName evidence="1">DUF1868 domain-containing protein</fullName>
    </recommendedName>
</protein>
<sequence>MSTDYTPINNPRTWEKFDERGRAKLHRGSTIVSRLRPGCEVFHLGQRIQDDLARTELADQFALTPPNSFHMTVYEGLKNRAYIGQEEIYPGWLVSSDFPDIVHELRQRLVEADIPPAPELRMRVVGVRPVAEALTLVVEPQDEQMRDDLIQFRANIAEVWGLPVRSLNEYFFHITLGYRLSDPRDTQELNEELTEKYASWATGVPELERPALTIFDDMLAFPPIHYL</sequence>
<keyword evidence="3" id="KW-1185">Reference proteome</keyword>
<organism evidence="2 3">
    <name type="scientific">Corynebacterium massiliense DSM 45435</name>
    <dbReference type="NCBI Taxonomy" id="1121364"/>
    <lineage>
        <taxon>Bacteria</taxon>
        <taxon>Bacillati</taxon>
        <taxon>Actinomycetota</taxon>
        <taxon>Actinomycetes</taxon>
        <taxon>Mycobacteriales</taxon>
        <taxon>Corynebacteriaceae</taxon>
        <taxon>Corynebacterium</taxon>
    </lineage>
</organism>
<dbReference type="Gene3D" id="3.90.1140.10">
    <property type="entry name" value="Cyclic phosphodiesterase"/>
    <property type="match status" value="1"/>
</dbReference>
<feature type="domain" description="DUF1868" evidence="1">
    <location>
        <begin position="16"/>
        <end position="130"/>
    </location>
</feature>
<name>A0ABY7U698_9CORY</name>
<dbReference type="InterPro" id="IPR015069">
    <property type="entry name" value="2H-PEstase_DUF1868"/>
</dbReference>